<gene>
    <name evidence="4" type="ORF">P186_2127</name>
</gene>
<dbReference type="PANTHER" id="PTHR43485">
    <property type="entry name" value="HYDROGENASE-4 COMPONENT G"/>
    <property type="match status" value="1"/>
</dbReference>
<dbReference type="InterPro" id="IPR014029">
    <property type="entry name" value="NADH_UbQ_OxRdtase_49kDa_CS"/>
</dbReference>
<dbReference type="STRING" id="1104324.P186_2127"/>
<evidence type="ECO:0000256" key="2">
    <source>
        <dbReference type="RuleBase" id="RU003685"/>
    </source>
</evidence>
<dbReference type="GO" id="GO:0051287">
    <property type="term" value="F:NAD binding"/>
    <property type="evidence" value="ECO:0007669"/>
    <property type="project" value="InterPro"/>
</dbReference>
<dbReference type="PANTHER" id="PTHR43485:SF1">
    <property type="entry name" value="FORMATE HYDROGENLYASE SUBUNIT 5-RELATED"/>
    <property type="match status" value="1"/>
</dbReference>
<name>G7VAU1_9CREN</name>
<dbReference type="KEGG" id="pyr:P186_2127"/>
<evidence type="ECO:0000259" key="3">
    <source>
        <dbReference type="Pfam" id="PF00346"/>
    </source>
</evidence>
<dbReference type="Pfam" id="PF00346">
    <property type="entry name" value="Complex1_49kDa"/>
    <property type="match status" value="1"/>
</dbReference>
<proteinExistence type="inferred from homology"/>
<dbReference type="GeneID" id="11596617"/>
<protein>
    <submittedName>
        <fullName evidence="4">NADH dehydrogenase (Ubiquinone)</fullName>
    </submittedName>
</protein>
<dbReference type="PROSITE" id="PS00535">
    <property type="entry name" value="COMPLEX1_49K"/>
    <property type="match status" value="1"/>
</dbReference>
<accession>G7VAU1</accession>
<dbReference type="GO" id="GO:0048038">
    <property type="term" value="F:quinone binding"/>
    <property type="evidence" value="ECO:0007669"/>
    <property type="project" value="InterPro"/>
</dbReference>
<reference evidence="4 5" key="1">
    <citation type="journal article" date="2012" name="J. Bacteriol.">
        <title>Complete genome sequence of strain 1860, a crenarchaeon of the genus pyrobaculum able to grow with various electron acceptors.</title>
        <authorList>
            <person name="Mardanov A.V."/>
            <person name="Gumerov V.M."/>
            <person name="Slobodkina G.B."/>
            <person name="Beletsky A.V."/>
            <person name="Bonch-Osmolovskaya E.A."/>
            <person name="Ravin N.V."/>
            <person name="Skryabin K.G."/>
        </authorList>
    </citation>
    <scope>NUCLEOTIDE SEQUENCE [LARGE SCALE GENOMIC DNA]</scope>
    <source>
        <strain evidence="4 5">1860</strain>
    </source>
</reference>
<dbReference type="RefSeq" id="WP_014289344.1">
    <property type="nucleotide sequence ID" value="NC_016645.1"/>
</dbReference>
<dbReference type="HOGENOM" id="CLU_015134_1_2_2"/>
<keyword evidence="4" id="KW-0830">Ubiquinone</keyword>
<keyword evidence="2" id="KW-0520">NAD</keyword>
<dbReference type="Gene3D" id="1.10.645.10">
    <property type="entry name" value="Cytochrome-c3 Hydrogenase, chain B"/>
    <property type="match status" value="1"/>
</dbReference>
<dbReference type="InterPro" id="IPR029014">
    <property type="entry name" value="NiFe-Hase_large"/>
</dbReference>
<dbReference type="EMBL" id="CP003098">
    <property type="protein sequence ID" value="AET33519.1"/>
    <property type="molecule type" value="Genomic_DNA"/>
</dbReference>
<dbReference type="eggNOG" id="arCOG01548">
    <property type="taxonomic scope" value="Archaea"/>
</dbReference>
<feature type="domain" description="NADH-quinone oxidoreductase subunit D" evidence="3">
    <location>
        <begin position="143"/>
        <end position="375"/>
    </location>
</feature>
<organism evidence="4 5">
    <name type="scientific">Pyrobaculum ferrireducens</name>
    <dbReference type="NCBI Taxonomy" id="1104324"/>
    <lineage>
        <taxon>Archaea</taxon>
        <taxon>Thermoproteota</taxon>
        <taxon>Thermoprotei</taxon>
        <taxon>Thermoproteales</taxon>
        <taxon>Thermoproteaceae</taxon>
        <taxon>Pyrobaculum</taxon>
    </lineage>
</organism>
<dbReference type="InterPro" id="IPR052197">
    <property type="entry name" value="ComplexI_49kDa-like"/>
</dbReference>
<dbReference type="Proteomes" id="UP000005867">
    <property type="component" value="Chromosome"/>
</dbReference>
<dbReference type="GO" id="GO:0016651">
    <property type="term" value="F:oxidoreductase activity, acting on NAD(P)H"/>
    <property type="evidence" value="ECO:0007669"/>
    <property type="project" value="InterPro"/>
</dbReference>
<keyword evidence="5" id="KW-1185">Reference proteome</keyword>
<evidence type="ECO:0000313" key="4">
    <source>
        <dbReference type="EMBL" id="AET33519.1"/>
    </source>
</evidence>
<dbReference type="AlphaFoldDB" id="G7VAU1"/>
<comment type="similarity">
    <text evidence="2">Belongs to the complex I 49 kDa subunit family.</text>
</comment>
<dbReference type="SUPFAM" id="SSF56762">
    <property type="entry name" value="HydB/Nqo4-like"/>
    <property type="match status" value="1"/>
</dbReference>
<dbReference type="InterPro" id="IPR001135">
    <property type="entry name" value="NADH_Q_OxRdtase_suD"/>
</dbReference>
<keyword evidence="1" id="KW-0560">Oxidoreductase</keyword>
<sequence length="498" mass="55556">MLDEWPFNLNFGTTYYLEKEEALVNGRRGLTLVVGPQHPGSGHMRLFVVVDGDVIVDVVPDPGFVHRGIEKLGENRPYWMLVPLVEKASIMDSANIIYPTVLALEKGLALEPPPRAQYLRLIMAELTRIRTHLYDLSLLGIFLGHSTAFMWGFALQDLFAEVFAKITGARTTTAYLVPGGVRRDFKPEHVEAVERLLRKVEEKLKDFKTLFLDNPVTRARLENVGVLDAKRVTELGVVGPFARASGVDFDVRKAYPYDAYREFGVEPVVEKGGDAWARTVVRWGEIQVSIALVRKALRELPGGDVIDNALLFKNPEYRREGISGVLGVYTYLYPEPGEWMGMAEATRGLSMTHLWTTGLQRVYRMRVVTPSWRNLLGDGGGYEGPAACGYAGGLHVVWILPARSGPMTRVRLLDLDRGGVVELEVDGGAHPNAIIEKLREMGLVSSRETVIYGVSQDGRRIWYVPAATVDQLVAYSNQTKQPLSFRRFPIHGLGEAPR</sequence>
<evidence type="ECO:0000313" key="5">
    <source>
        <dbReference type="Proteomes" id="UP000005867"/>
    </source>
</evidence>
<evidence type="ECO:0000256" key="1">
    <source>
        <dbReference type="ARBA" id="ARBA00023002"/>
    </source>
</evidence>
<keyword evidence="2" id="KW-0813">Transport</keyword>
<keyword evidence="2" id="KW-1278">Translocase</keyword>
<dbReference type="eggNOG" id="arCOG07485">
    <property type="taxonomic scope" value="Archaea"/>
</dbReference>
<dbReference type="BioCyc" id="PSP1104324:GJSN-2077-MONOMER"/>